<accession>A0ABN9RYF6</accession>
<gene>
    <name evidence="1" type="ORF">PCOR1329_LOCUS24226</name>
</gene>
<dbReference type="InterPro" id="IPR036873">
    <property type="entry name" value="Rhodanese-like_dom_sf"/>
</dbReference>
<dbReference type="SUPFAM" id="SSF52821">
    <property type="entry name" value="Rhodanese/Cell cycle control phosphatase"/>
    <property type="match status" value="1"/>
</dbReference>
<protein>
    <recommendedName>
        <fullName evidence="3">Rhodanese domain-containing protein</fullName>
    </recommendedName>
</protein>
<dbReference type="EMBL" id="CAUYUJ010008320">
    <property type="protein sequence ID" value="CAK0823564.1"/>
    <property type="molecule type" value="Genomic_DNA"/>
</dbReference>
<evidence type="ECO:0000313" key="2">
    <source>
        <dbReference type="Proteomes" id="UP001189429"/>
    </source>
</evidence>
<keyword evidence="2" id="KW-1185">Reference proteome</keyword>
<name>A0ABN9RYF6_9DINO</name>
<dbReference type="Gene3D" id="3.40.250.10">
    <property type="entry name" value="Rhodanese-like domain"/>
    <property type="match status" value="1"/>
</dbReference>
<feature type="non-terminal residue" evidence="1">
    <location>
        <position position="108"/>
    </location>
</feature>
<reference evidence="1" key="1">
    <citation type="submission" date="2023-10" db="EMBL/GenBank/DDBJ databases">
        <authorList>
            <person name="Chen Y."/>
            <person name="Shah S."/>
            <person name="Dougan E. K."/>
            <person name="Thang M."/>
            <person name="Chan C."/>
        </authorList>
    </citation>
    <scope>NUCLEOTIDE SEQUENCE [LARGE SCALE GENOMIC DNA]</scope>
</reference>
<evidence type="ECO:0008006" key="3">
    <source>
        <dbReference type="Google" id="ProtNLM"/>
    </source>
</evidence>
<comment type="caution">
    <text evidence="1">The sequence shown here is derived from an EMBL/GenBank/DDBJ whole genome shotgun (WGS) entry which is preliminary data.</text>
</comment>
<evidence type="ECO:0000313" key="1">
    <source>
        <dbReference type="EMBL" id="CAK0823564.1"/>
    </source>
</evidence>
<dbReference type="Proteomes" id="UP001189429">
    <property type="component" value="Unassembled WGS sequence"/>
</dbReference>
<organism evidence="1 2">
    <name type="scientific">Prorocentrum cordatum</name>
    <dbReference type="NCBI Taxonomy" id="2364126"/>
    <lineage>
        <taxon>Eukaryota</taxon>
        <taxon>Sar</taxon>
        <taxon>Alveolata</taxon>
        <taxon>Dinophyceae</taxon>
        <taxon>Prorocentrales</taxon>
        <taxon>Prorocentraceae</taxon>
        <taxon>Prorocentrum</taxon>
    </lineage>
</organism>
<feature type="non-terminal residue" evidence="1">
    <location>
        <position position="1"/>
    </location>
</feature>
<sequence length="108" mass="12023">RWPAWGAGGGQPCSARPRLRRAMKLVSPHDVMILLSSQRVQLIDVRDFDRSLGFIPTSRHVPSQRFDDQALQLAREFGAIAKKLSSTALGRTPCVPRAALGPSRRFCR</sequence>
<proteinExistence type="predicted"/>